<dbReference type="Proteomes" id="UP000663865">
    <property type="component" value="Unassembled WGS sequence"/>
</dbReference>
<proteinExistence type="predicted"/>
<dbReference type="EMBL" id="CAJNYV010000055">
    <property type="protein sequence ID" value="CAF3335254.1"/>
    <property type="molecule type" value="Genomic_DNA"/>
</dbReference>
<comment type="caution">
    <text evidence="1">The sequence shown here is derived from an EMBL/GenBank/DDBJ whole genome shotgun (WGS) entry which is preliminary data.</text>
</comment>
<reference evidence="1" key="1">
    <citation type="submission" date="2021-02" db="EMBL/GenBank/DDBJ databases">
        <authorList>
            <person name="Nowell W R."/>
        </authorList>
    </citation>
    <scope>NUCLEOTIDE SEQUENCE</scope>
</reference>
<evidence type="ECO:0000313" key="2">
    <source>
        <dbReference type="Proteomes" id="UP000663865"/>
    </source>
</evidence>
<accession>A0A817UQL9</accession>
<gene>
    <name evidence="1" type="ORF">KIK155_LOCUS2150</name>
</gene>
<protein>
    <submittedName>
        <fullName evidence="1">Uncharacterized protein</fullName>
    </submittedName>
</protein>
<sequence>MFESKLCDCYSLEGRIHVYNMEVVYKHTTYFDAEISLYYGSWMSQQFIRSINNGELLITDDGNDKSTITKLLFNFEQWSSNSQLQPQYQQFSVWLKKHLIQGHPCIIVAYTNDADNDPDYDHIMPAIGISYYEPTSSYNPKDKLLFYNLYQLKILERELSTNDMIKQRQACNKSTLQGGCLPYNVDYGYAIFGIIDKQNVTLPLRLKVDRSDEPNLSLGASPVEMQGTITVFNLVLGRNYVLLRYKSYTEVPSSGNATAFQSSRYYKRHNFRAINVIYAYVDPEKILSNDTTYYRCVPAL</sequence>
<organism evidence="1 2">
    <name type="scientific">Rotaria socialis</name>
    <dbReference type="NCBI Taxonomy" id="392032"/>
    <lineage>
        <taxon>Eukaryota</taxon>
        <taxon>Metazoa</taxon>
        <taxon>Spiralia</taxon>
        <taxon>Gnathifera</taxon>
        <taxon>Rotifera</taxon>
        <taxon>Eurotatoria</taxon>
        <taxon>Bdelloidea</taxon>
        <taxon>Philodinida</taxon>
        <taxon>Philodinidae</taxon>
        <taxon>Rotaria</taxon>
    </lineage>
</organism>
<evidence type="ECO:0000313" key="1">
    <source>
        <dbReference type="EMBL" id="CAF3335254.1"/>
    </source>
</evidence>
<dbReference type="AlphaFoldDB" id="A0A817UQL9"/>
<name>A0A817UQL9_9BILA</name>